<sequence>MAAVIAKVADMPASAPNMMLRMRSAFKARSLPDPNGGSGRMFPNMPGYGDDV</sequence>
<dbReference type="RefSeq" id="WP_353643234.1">
    <property type="nucleotide sequence ID" value="NZ_CP159253.1"/>
</dbReference>
<protein>
    <submittedName>
        <fullName evidence="2">Uncharacterized protein</fullName>
    </submittedName>
</protein>
<proteinExistence type="predicted"/>
<evidence type="ECO:0000313" key="2">
    <source>
        <dbReference type="EMBL" id="XCG49231.1"/>
    </source>
</evidence>
<organism evidence="2">
    <name type="scientific">Mesorhizobium sp. WSM2240</name>
    <dbReference type="NCBI Taxonomy" id="3228851"/>
    <lineage>
        <taxon>Bacteria</taxon>
        <taxon>Pseudomonadati</taxon>
        <taxon>Pseudomonadota</taxon>
        <taxon>Alphaproteobacteria</taxon>
        <taxon>Hyphomicrobiales</taxon>
        <taxon>Phyllobacteriaceae</taxon>
        <taxon>Mesorhizobium</taxon>
    </lineage>
</organism>
<dbReference type="AlphaFoldDB" id="A0AAU8CQY1"/>
<accession>A0AAU8CQY1</accession>
<evidence type="ECO:0000256" key="1">
    <source>
        <dbReference type="SAM" id="MobiDB-lite"/>
    </source>
</evidence>
<reference evidence="2" key="1">
    <citation type="submission" date="2024-06" db="EMBL/GenBank/DDBJ databases">
        <title>Mesorhizobium karijinii sp. nov., a symbiont of the iconic Swainsona formosa from arid Australia.</title>
        <authorList>
            <person name="Hill Y.J."/>
            <person name="Watkin E.L.J."/>
            <person name="O'Hara G.W."/>
            <person name="Terpolilli J."/>
            <person name="Tye M.L."/>
            <person name="Kohlmeier M.G."/>
        </authorList>
    </citation>
    <scope>NUCLEOTIDE SEQUENCE</scope>
    <source>
        <strain evidence="2">WSM2240</strain>
    </source>
</reference>
<name>A0AAU8CQY1_9HYPH</name>
<dbReference type="EMBL" id="CP159253">
    <property type="protein sequence ID" value="XCG49231.1"/>
    <property type="molecule type" value="Genomic_DNA"/>
</dbReference>
<gene>
    <name evidence="2" type="ORF">ABVK50_00910</name>
</gene>
<feature type="region of interest" description="Disordered" evidence="1">
    <location>
        <begin position="29"/>
        <end position="52"/>
    </location>
</feature>